<evidence type="ECO:0000259" key="1">
    <source>
        <dbReference type="PROSITE" id="PS50011"/>
    </source>
</evidence>
<dbReference type="InterPro" id="IPR011009">
    <property type="entry name" value="Kinase-like_dom_sf"/>
</dbReference>
<reference evidence="2" key="1">
    <citation type="submission" date="2023-03" db="EMBL/GenBank/DDBJ databases">
        <title>Massive genome expansion in bonnet fungi (Mycena s.s.) driven by repeated elements and novel gene families across ecological guilds.</title>
        <authorList>
            <consortium name="Lawrence Berkeley National Laboratory"/>
            <person name="Harder C.B."/>
            <person name="Miyauchi S."/>
            <person name="Viragh M."/>
            <person name="Kuo A."/>
            <person name="Thoen E."/>
            <person name="Andreopoulos B."/>
            <person name="Lu D."/>
            <person name="Skrede I."/>
            <person name="Drula E."/>
            <person name="Henrissat B."/>
            <person name="Morin E."/>
            <person name="Kohler A."/>
            <person name="Barry K."/>
            <person name="LaButti K."/>
            <person name="Morin E."/>
            <person name="Salamov A."/>
            <person name="Lipzen A."/>
            <person name="Mereny Z."/>
            <person name="Hegedus B."/>
            <person name="Baldrian P."/>
            <person name="Stursova M."/>
            <person name="Weitz H."/>
            <person name="Taylor A."/>
            <person name="Grigoriev I.V."/>
            <person name="Nagy L.G."/>
            <person name="Martin F."/>
            <person name="Kauserud H."/>
        </authorList>
    </citation>
    <scope>NUCLEOTIDE SEQUENCE</scope>
    <source>
        <strain evidence="2">9284</strain>
    </source>
</reference>
<sequence>DNAELFKAFSKQARRILSTLVGHLGLLPDALEVSNVRLEKDHPVNRGGFAMIYRGYYESTTESGTQQIQVALKVIPIFGHLSDDEKRRTLEKFSKEALVWRYLKHPNVIPFLGIDSTTFESPQRALVSPWMEQGSVLDFVAKNSPAAQHALELYRDIIEGLRYLHSQNVIHGDLCARNILINDEGRACLSDFGLAAF</sequence>
<dbReference type="PROSITE" id="PS50011">
    <property type="entry name" value="PROTEIN_KINASE_DOM"/>
    <property type="match status" value="1"/>
</dbReference>
<comment type="caution">
    <text evidence="2">The sequence shown here is derived from an EMBL/GenBank/DDBJ whole genome shotgun (WGS) entry which is preliminary data.</text>
</comment>
<protein>
    <submittedName>
        <fullName evidence="2">Kinase-like domain-containing protein</fullName>
    </submittedName>
</protein>
<organism evidence="2 3">
    <name type="scientific">Roridomyces roridus</name>
    <dbReference type="NCBI Taxonomy" id="1738132"/>
    <lineage>
        <taxon>Eukaryota</taxon>
        <taxon>Fungi</taxon>
        <taxon>Dikarya</taxon>
        <taxon>Basidiomycota</taxon>
        <taxon>Agaricomycotina</taxon>
        <taxon>Agaricomycetes</taxon>
        <taxon>Agaricomycetidae</taxon>
        <taxon>Agaricales</taxon>
        <taxon>Marasmiineae</taxon>
        <taxon>Mycenaceae</taxon>
        <taxon>Roridomyces</taxon>
    </lineage>
</organism>
<feature type="domain" description="Protein kinase" evidence="1">
    <location>
        <begin position="38"/>
        <end position="197"/>
    </location>
</feature>
<evidence type="ECO:0000313" key="3">
    <source>
        <dbReference type="Proteomes" id="UP001221142"/>
    </source>
</evidence>
<dbReference type="EMBL" id="JARKIF010000001">
    <property type="protein sequence ID" value="KAJ7651210.1"/>
    <property type="molecule type" value="Genomic_DNA"/>
</dbReference>
<dbReference type="PANTHER" id="PTHR44329">
    <property type="entry name" value="SERINE/THREONINE-PROTEIN KINASE TNNI3K-RELATED"/>
    <property type="match status" value="1"/>
</dbReference>
<dbReference type="CDD" id="cd00180">
    <property type="entry name" value="PKc"/>
    <property type="match status" value="1"/>
</dbReference>
<dbReference type="InterPro" id="IPR000719">
    <property type="entry name" value="Prot_kinase_dom"/>
</dbReference>
<keyword evidence="2" id="KW-0808">Transferase</keyword>
<dbReference type="InterPro" id="IPR008266">
    <property type="entry name" value="Tyr_kinase_AS"/>
</dbReference>
<name>A0AAD7G1Y4_9AGAR</name>
<dbReference type="PROSITE" id="PS00109">
    <property type="entry name" value="PROTEIN_KINASE_TYR"/>
    <property type="match status" value="1"/>
</dbReference>
<dbReference type="GO" id="GO:0005524">
    <property type="term" value="F:ATP binding"/>
    <property type="evidence" value="ECO:0007669"/>
    <property type="project" value="InterPro"/>
</dbReference>
<dbReference type="InterPro" id="IPR051681">
    <property type="entry name" value="Ser/Thr_Kinases-Pseudokinases"/>
</dbReference>
<keyword evidence="3" id="KW-1185">Reference proteome</keyword>
<evidence type="ECO:0000313" key="2">
    <source>
        <dbReference type="EMBL" id="KAJ7651210.1"/>
    </source>
</evidence>
<feature type="non-terminal residue" evidence="2">
    <location>
        <position position="197"/>
    </location>
</feature>
<dbReference type="Proteomes" id="UP001221142">
    <property type="component" value="Unassembled WGS sequence"/>
</dbReference>
<proteinExistence type="predicted"/>
<dbReference type="SUPFAM" id="SSF56112">
    <property type="entry name" value="Protein kinase-like (PK-like)"/>
    <property type="match status" value="1"/>
</dbReference>
<dbReference type="Gene3D" id="1.10.510.10">
    <property type="entry name" value="Transferase(Phosphotransferase) domain 1"/>
    <property type="match status" value="1"/>
</dbReference>
<dbReference type="GO" id="GO:0004674">
    <property type="term" value="F:protein serine/threonine kinase activity"/>
    <property type="evidence" value="ECO:0007669"/>
    <property type="project" value="TreeGrafter"/>
</dbReference>
<gene>
    <name evidence="2" type="ORF">FB45DRAFT_688337</name>
</gene>
<accession>A0AAD7G1Y4</accession>
<dbReference type="InterPro" id="IPR001245">
    <property type="entry name" value="Ser-Thr/Tyr_kinase_cat_dom"/>
</dbReference>
<dbReference type="Pfam" id="PF07714">
    <property type="entry name" value="PK_Tyr_Ser-Thr"/>
    <property type="match status" value="1"/>
</dbReference>
<feature type="non-terminal residue" evidence="2">
    <location>
        <position position="1"/>
    </location>
</feature>
<dbReference type="AlphaFoldDB" id="A0AAD7G1Y4"/>
<keyword evidence="2" id="KW-0418">Kinase</keyword>